<comment type="caution">
    <text evidence="5">The sequence shown here is derived from an EMBL/GenBank/DDBJ whole genome shotgun (WGS) entry which is preliminary data.</text>
</comment>
<evidence type="ECO:0000256" key="1">
    <source>
        <dbReference type="ARBA" id="ARBA00006525"/>
    </source>
</evidence>
<keyword evidence="6" id="KW-1185">Reference proteome</keyword>
<dbReference type="SUPFAM" id="SSF102405">
    <property type="entry name" value="MCP/YpsA-like"/>
    <property type="match status" value="1"/>
</dbReference>
<dbReference type="GO" id="GO:0009294">
    <property type="term" value="P:DNA-mediated transformation"/>
    <property type="evidence" value="ECO:0007669"/>
    <property type="project" value="InterPro"/>
</dbReference>
<dbReference type="EMBL" id="MCIB01000001">
    <property type="protein sequence ID" value="RKD34423.1"/>
    <property type="molecule type" value="Genomic_DNA"/>
</dbReference>
<dbReference type="RefSeq" id="WP_120166297.1">
    <property type="nucleotide sequence ID" value="NZ_MCIB01000001.1"/>
</dbReference>
<protein>
    <submittedName>
        <fullName evidence="5">DNA protecting protein DprA</fullName>
    </submittedName>
</protein>
<dbReference type="InterPro" id="IPR057666">
    <property type="entry name" value="DrpA_SLOG"/>
</dbReference>
<dbReference type="Pfam" id="PF02481">
    <property type="entry name" value="DNA_processg_A"/>
    <property type="match status" value="1"/>
</dbReference>
<evidence type="ECO:0000313" key="5">
    <source>
        <dbReference type="EMBL" id="RKD34423.1"/>
    </source>
</evidence>
<proteinExistence type="inferred from homology"/>
<dbReference type="AlphaFoldDB" id="A0A419TAD0"/>
<evidence type="ECO:0000259" key="4">
    <source>
        <dbReference type="Pfam" id="PF17782"/>
    </source>
</evidence>
<dbReference type="PANTHER" id="PTHR43022:SF1">
    <property type="entry name" value="PROTEIN SMF"/>
    <property type="match status" value="1"/>
</dbReference>
<sequence length="363" mass="40572">MNNKDILIWLNSLNIDNITIDKLQKKFIDLSYIWEASNKEIMSLKGISDKIKNKIISYKNKEYFEKIKKLIYNTGIDVLCINDINYPDRLKEIYNPPKVLYVKGSLKVNDKLAIAIVGSRKATPYGKWASEKFAKELAKMDVTIISGMAVGIDTKAHEGALKANGRTIAVLGSGVDVIYPKSNKVLYDKIQENGAIISEYFPGTKPFPGNFPKRNRIISGLAIGIVIIEASEKSGSLITANHALEQGKEVFALPGNINSIYSRGTNLLIKDGAKVLTEVEDIFDEIKQLKEKSKKIKNQKINLDNLSEDEAKIVKCIYEYPMHCDKISYHTGIEISKVNSILTILEMKGIAKQLPGKIFSLSL</sequence>
<dbReference type="PANTHER" id="PTHR43022">
    <property type="entry name" value="PROTEIN SMF"/>
    <property type="match status" value="1"/>
</dbReference>
<dbReference type="Proteomes" id="UP000284177">
    <property type="component" value="Unassembled WGS sequence"/>
</dbReference>
<feature type="domain" description="Smf/DprA SLOG" evidence="3">
    <location>
        <begin position="78"/>
        <end position="286"/>
    </location>
</feature>
<dbReference type="InterPro" id="IPR003488">
    <property type="entry name" value="DprA"/>
</dbReference>
<feature type="coiled-coil region" evidence="2">
    <location>
        <begin position="279"/>
        <end position="309"/>
    </location>
</feature>
<evidence type="ECO:0000256" key="2">
    <source>
        <dbReference type="SAM" id="Coils"/>
    </source>
</evidence>
<reference evidence="5 6" key="1">
    <citation type="submission" date="2016-08" db="EMBL/GenBank/DDBJ databases">
        <title>Novel Firmicutes and Novel Genomes.</title>
        <authorList>
            <person name="Poppleton D.I."/>
            <person name="Gribaldo S."/>
        </authorList>
    </citation>
    <scope>NUCLEOTIDE SEQUENCE [LARGE SCALE GENOMIC DNA]</scope>
    <source>
        <strain evidence="5 6">CTT3</strain>
    </source>
</reference>
<name>A0A419TAD0_9FIRM</name>
<evidence type="ECO:0000259" key="3">
    <source>
        <dbReference type="Pfam" id="PF02481"/>
    </source>
</evidence>
<comment type="similarity">
    <text evidence="1">Belongs to the DprA/Smf family.</text>
</comment>
<accession>A0A419TAD0</accession>
<dbReference type="Gene3D" id="3.40.50.450">
    <property type="match status" value="1"/>
</dbReference>
<dbReference type="NCBIfam" id="TIGR00732">
    <property type="entry name" value="dprA"/>
    <property type="match status" value="1"/>
</dbReference>
<dbReference type="Pfam" id="PF17782">
    <property type="entry name" value="WHD_DprA"/>
    <property type="match status" value="1"/>
</dbReference>
<dbReference type="OrthoDB" id="9785707at2"/>
<dbReference type="InterPro" id="IPR041614">
    <property type="entry name" value="DprA_WH"/>
</dbReference>
<gene>
    <name evidence="5" type="ORF">BET03_00905</name>
</gene>
<feature type="domain" description="DprA winged helix" evidence="4">
    <location>
        <begin position="304"/>
        <end position="357"/>
    </location>
</feature>
<evidence type="ECO:0000313" key="6">
    <source>
        <dbReference type="Proteomes" id="UP000284177"/>
    </source>
</evidence>
<keyword evidence="2" id="KW-0175">Coiled coil</keyword>
<dbReference type="InterPro" id="IPR036388">
    <property type="entry name" value="WH-like_DNA-bd_sf"/>
</dbReference>
<dbReference type="Gene3D" id="1.10.10.10">
    <property type="entry name" value="Winged helix-like DNA-binding domain superfamily/Winged helix DNA-binding domain"/>
    <property type="match status" value="1"/>
</dbReference>
<organism evidence="5 6">
    <name type="scientific">Thermohalobacter berrensis</name>
    <dbReference type="NCBI Taxonomy" id="99594"/>
    <lineage>
        <taxon>Bacteria</taxon>
        <taxon>Bacillati</taxon>
        <taxon>Bacillota</taxon>
        <taxon>Tissierellia</taxon>
        <taxon>Tissierellales</taxon>
        <taxon>Thermohalobacteraceae</taxon>
        <taxon>Thermohalobacter</taxon>
    </lineage>
</organism>